<feature type="chain" id="PRO_5046519507" evidence="1">
    <location>
        <begin position="24"/>
        <end position="483"/>
    </location>
</feature>
<keyword evidence="4" id="KW-1185">Reference proteome</keyword>
<dbReference type="Pfam" id="PF03572">
    <property type="entry name" value="Peptidase_S41"/>
    <property type="match status" value="1"/>
</dbReference>
<feature type="domain" description="Tail specific protease" evidence="2">
    <location>
        <begin position="221"/>
        <end position="460"/>
    </location>
</feature>
<dbReference type="InterPro" id="IPR029045">
    <property type="entry name" value="ClpP/crotonase-like_dom_sf"/>
</dbReference>
<dbReference type="Gene3D" id="3.30.750.44">
    <property type="match status" value="1"/>
</dbReference>
<evidence type="ECO:0000259" key="2">
    <source>
        <dbReference type="SMART" id="SM00245"/>
    </source>
</evidence>
<evidence type="ECO:0000256" key="1">
    <source>
        <dbReference type="SAM" id="SignalP"/>
    </source>
</evidence>
<name>A0ABW5IPJ3_9BACT</name>
<reference evidence="4" key="1">
    <citation type="journal article" date="2019" name="Int. J. Syst. Evol. Microbiol.">
        <title>The Global Catalogue of Microorganisms (GCM) 10K type strain sequencing project: providing services to taxonomists for standard genome sequencing and annotation.</title>
        <authorList>
            <consortium name="The Broad Institute Genomics Platform"/>
            <consortium name="The Broad Institute Genome Sequencing Center for Infectious Disease"/>
            <person name="Wu L."/>
            <person name="Ma J."/>
        </authorList>
    </citation>
    <scope>NUCLEOTIDE SEQUENCE [LARGE SCALE GENOMIC DNA]</scope>
    <source>
        <strain evidence="4">KCTC 42498</strain>
    </source>
</reference>
<dbReference type="InterPro" id="IPR005151">
    <property type="entry name" value="Tail-specific_protease"/>
</dbReference>
<feature type="signal peptide" evidence="1">
    <location>
        <begin position="1"/>
        <end position="23"/>
    </location>
</feature>
<dbReference type="Gene3D" id="3.90.226.10">
    <property type="entry name" value="2-enoyl-CoA Hydratase, Chain A, domain 1"/>
    <property type="match status" value="1"/>
</dbReference>
<protein>
    <submittedName>
        <fullName evidence="3">S41 family peptidase</fullName>
    </submittedName>
</protein>
<dbReference type="SMART" id="SM00245">
    <property type="entry name" value="TSPc"/>
    <property type="match status" value="1"/>
</dbReference>
<dbReference type="RefSeq" id="WP_377509530.1">
    <property type="nucleotide sequence ID" value="NZ_JBHULU010000021.1"/>
</dbReference>
<dbReference type="EMBL" id="JBHULU010000021">
    <property type="protein sequence ID" value="MFD2515229.1"/>
    <property type="molecule type" value="Genomic_DNA"/>
</dbReference>
<dbReference type="Proteomes" id="UP001597544">
    <property type="component" value="Unassembled WGS sequence"/>
</dbReference>
<gene>
    <name evidence="3" type="ORF">ACFSRY_15250</name>
</gene>
<organism evidence="3 4">
    <name type="scientific">Pontibacter locisalis</name>
    <dbReference type="NCBI Taxonomy" id="1719035"/>
    <lineage>
        <taxon>Bacteria</taxon>
        <taxon>Pseudomonadati</taxon>
        <taxon>Bacteroidota</taxon>
        <taxon>Cytophagia</taxon>
        <taxon>Cytophagales</taxon>
        <taxon>Hymenobacteraceae</taxon>
        <taxon>Pontibacter</taxon>
    </lineage>
</organism>
<evidence type="ECO:0000313" key="3">
    <source>
        <dbReference type="EMBL" id="MFD2515229.1"/>
    </source>
</evidence>
<comment type="caution">
    <text evidence="3">The sequence shown here is derived from an EMBL/GenBank/DDBJ whole genome shotgun (WGS) entry which is preliminary data.</text>
</comment>
<proteinExistence type="predicted"/>
<accession>A0ABW5IPJ3</accession>
<dbReference type="SUPFAM" id="SSF52096">
    <property type="entry name" value="ClpP/crotonase"/>
    <property type="match status" value="1"/>
</dbReference>
<evidence type="ECO:0000313" key="4">
    <source>
        <dbReference type="Proteomes" id="UP001597544"/>
    </source>
</evidence>
<keyword evidence="1" id="KW-0732">Signal</keyword>
<sequence length="483" mass="54959">MKATLKALLTVFLFKVSIISLQAQDCNCTDAFDATVDTYEKNYSLFIYKVTDKNRDLYNAHKRVVQNKAGQVSDLSDCKAVLEQYLSFFRDGHTYILNSGKKTFHDEKIKISEKQFKKAYRKNNYGLNQIFGIWDNGSYTVAIVPSPSGSKRERDYVGIVLNSTNPDWKQTDVKFELNSKAGASYQVNFMMGDHSIKKTTGKLVGKSLLEMDDLGDWHKVWPEVEKQQPKDEIQAKYKQFHLSYIDDIPYLRLPDFYSVERSYVDSLMKSHHERIMKSDFMIIDLRGNDGGEDGTYFPVLPYVLSGPIELPIHGFWLSEYNTQMLIGALAANRGLSVEEYARQRKEEYDGFIANKGTAYFQHAGNSWTFNADTLYSGPKKIAILTDRETASSGETFVYRVNQSDKVVVYGQNTAGVVDGFNGIPKDIGCFEVVFPSSYRAKDIKENPIDPYGIAPDVYVNEKVDVLNYAIKHMKKLLNSESVN</sequence>